<name>A0A7C9LEC0_9MICO</name>
<reference evidence="3 4" key="1">
    <citation type="submission" date="2019-11" db="EMBL/GenBank/DDBJ databases">
        <title>Agromyces kandeliae sp. nov., isolated from mangrove soil.</title>
        <authorList>
            <person name="Wang R."/>
        </authorList>
    </citation>
    <scope>NUCLEOTIDE SEQUENCE [LARGE SCALE GENOMIC DNA]</scope>
    <source>
        <strain evidence="3 4">JCM 11431</strain>
    </source>
</reference>
<feature type="transmembrane region" description="Helical" evidence="1">
    <location>
        <begin position="261"/>
        <end position="283"/>
    </location>
</feature>
<dbReference type="Proteomes" id="UP000480122">
    <property type="component" value="Unassembled WGS sequence"/>
</dbReference>
<feature type="transmembrane region" description="Helical" evidence="1">
    <location>
        <begin position="212"/>
        <end position="234"/>
    </location>
</feature>
<dbReference type="AlphaFoldDB" id="A0A7C9LEC0"/>
<dbReference type="OrthoDB" id="4904217at2"/>
<dbReference type="RefSeq" id="WP_155841675.1">
    <property type="nucleotide sequence ID" value="NZ_BAAAIA010000008.1"/>
</dbReference>
<evidence type="ECO:0000256" key="2">
    <source>
        <dbReference type="SAM" id="SignalP"/>
    </source>
</evidence>
<dbReference type="EMBL" id="WODA01000012">
    <property type="protein sequence ID" value="MUN06910.1"/>
    <property type="molecule type" value="Genomic_DNA"/>
</dbReference>
<evidence type="ECO:0000313" key="3">
    <source>
        <dbReference type="EMBL" id="MUN06910.1"/>
    </source>
</evidence>
<sequence length="705" mass="76328">MPPWGRLLAGGLAAGFFAVALLAVAPLPTSAPSAAAADEACTVLGALGELDPASAASVTAELFEAANATDDGDTQPVAPIARRVIDCVLAAEKPPATETEINAAVCEIAGALNEEQEFEAALAMIDALRTARDDNKLCLDEHTAASEGVRPTVDAKGLGELWTTFQTDVVKPLAPIVTFVSLAAIALIAVARLLVLFGLFSDRETWNWQRELAGVLGVVLAIGTPTLFATRAMWFGDRGDSGTPVDPDYSTFVAQLLNWAWGWWVLYLSLAVAAVVLLAYWWATKPRMTISITSKNDGSGLDATRLMTTIDAMAGRPNSGIEFPVGTDIVDQAKAISEVSQNNFVAALQSLVKLVFGTSPWQLKVENETDGAVSMAISRNGRVTIARRLDVNGSRLKDIPEPSQPGRLAALVAGEVISEMARAYRSIRPGLNGASEPTSIAYQYVATTALESTPELRQAAVPLLHDALNDDPNNRGAAATLANFIYRDPSSVDVDHRGYRAFLEGAIDSELRQLAAGRWLSIVRARVAWYVREALYSEVPFPALPTGTVRISIGRLRRNDLLIRLLQMHTVASRNLAASTPDSLGDAPLSPYEALWLYLNARSKRGNASRTLYARRRQLFLIDRFRELDWTPGTGTSRRPDLLQDGFRGRERRAWAAALPEPDGADKHLADRFACEAAVLRVWGDFDQDPDVTYTLACHRATTWL</sequence>
<keyword evidence="1" id="KW-1133">Transmembrane helix</keyword>
<feature type="transmembrane region" description="Helical" evidence="1">
    <location>
        <begin position="176"/>
        <end position="200"/>
    </location>
</feature>
<proteinExistence type="predicted"/>
<evidence type="ECO:0000256" key="1">
    <source>
        <dbReference type="SAM" id="Phobius"/>
    </source>
</evidence>
<evidence type="ECO:0000313" key="4">
    <source>
        <dbReference type="Proteomes" id="UP000480122"/>
    </source>
</evidence>
<comment type="caution">
    <text evidence="3">The sequence shown here is derived from an EMBL/GenBank/DDBJ whole genome shotgun (WGS) entry which is preliminary data.</text>
</comment>
<keyword evidence="4" id="KW-1185">Reference proteome</keyword>
<protein>
    <submittedName>
        <fullName evidence="3">Uncharacterized protein</fullName>
    </submittedName>
</protein>
<feature type="signal peptide" evidence="2">
    <location>
        <begin position="1"/>
        <end position="36"/>
    </location>
</feature>
<feature type="chain" id="PRO_5028828119" evidence="2">
    <location>
        <begin position="37"/>
        <end position="705"/>
    </location>
</feature>
<keyword evidence="2" id="KW-0732">Signal</keyword>
<organism evidence="3 4">
    <name type="scientific">Agromyces luteolus</name>
    <dbReference type="NCBI Taxonomy" id="88373"/>
    <lineage>
        <taxon>Bacteria</taxon>
        <taxon>Bacillati</taxon>
        <taxon>Actinomycetota</taxon>
        <taxon>Actinomycetes</taxon>
        <taxon>Micrococcales</taxon>
        <taxon>Microbacteriaceae</taxon>
        <taxon>Agromyces</taxon>
    </lineage>
</organism>
<accession>A0A7C9LEC0</accession>
<gene>
    <name evidence="3" type="ORF">GLX25_07240</name>
</gene>
<keyword evidence="1" id="KW-0472">Membrane</keyword>
<keyword evidence="1" id="KW-0812">Transmembrane</keyword>